<name>A0A933MK18_UNCT6</name>
<dbReference type="EMBL" id="JACQXR010000042">
    <property type="protein sequence ID" value="MBI4726275.1"/>
    <property type="molecule type" value="Genomic_DNA"/>
</dbReference>
<comment type="caution">
    <text evidence="2">The sequence shown here is derived from an EMBL/GenBank/DDBJ whole genome shotgun (WGS) entry which is preliminary data.</text>
</comment>
<feature type="chain" id="PRO_5037575758" description="DUF1093 domain-containing protein" evidence="1">
    <location>
        <begin position="26"/>
        <end position="102"/>
    </location>
</feature>
<proteinExistence type="predicted"/>
<organism evidence="2 3">
    <name type="scientific">candidate division TA06 bacterium</name>
    <dbReference type="NCBI Taxonomy" id="2250710"/>
    <lineage>
        <taxon>Bacteria</taxon>
        <taxon>Bacteria division TA06</taxon>
    </lineage>
</organism>
<feature type="signal peptide" evidence="1">
    <location>
        <begin position="1"/>
        <end position="25"/>
    </location>
</feature>
<evidence type="ECO:0008006" key="4">
    <source>
        <dbReference type="Google" id="ProtNLM"/>
    </source>
</evidence>
<keyword evidence="1" id="KW-0732">Signal</keyword>
<dbReference type="PROSITE" id="PS51257">
    <property type="entry name" value="PROKAR_LIPOPROTEIN"/>
    <property type="match status" value="1"/>
</dbReference>
<evidence type="ECO:0000313" key="3">
    <source>
        <dbReference type="Proteomes" id="UP000736328"/>
    </source>
</evidence>
<protein>
    <recommendedName>
        <fullName evidence="4">DUF1093 domain-containing protein</fullName>
    </recommendedName>
</protein>
<gene>
    <name evidence="2" type="ORF">HY768_03450</name>
</gene>
<evidence type="ECO:0000256" key="1">
    <source>
        <dbReference type="SAM" id="SignalP"/>
    </source>
</evidence>
<sequence>MKTFSSRLLVACFTLIILISGCATTTEKIETKYTVKDHFMAGKYEVGALEYESGKRGTFTLLWGFPVYLNGQKIKTYYCQTQSTSEYEKQKEAQSKLRVKHL</sequence>
<dbReference type="AlphaFoldDB" id="A0A933MK18"/>
<accession>A0A933MK18</accession>
<evidence type="ECO:0000313" key="2">
    <source>
        <dbReference type="EMBL" id="MBI4726275.1"/>
    </source>
</evidence>
<reference evidence="2" key="1">
    <citation type="submission" date="2020-07" db="EMBL/GenBank/DDBJ databases">
        <title>Huge and variable diversity of episymbiotic CPR bacteria and DPANN archaea in groundwater ecosystems.</title>
        <authorList>
            <person name="He C.Y."/>
            <person name="Keren R."/>
            <person name="Whittaker M."/>
            <person name="Farag I.F."/>
            <person name="Doudna J."/>
            <person name="Cate J.H.D."/>
            <person name="Banfield J.F."/>
        </authorList>
    </citation>
    <scope>NUCLEOTIDE SEQUENCE</scope>
    <source>
        <strain evidence="2">NC_groundwater_1520_Pr4_B-0.1um_53_5</strain>
    </source>
</reference>
<dbReference type="Proteomes" id="UP000736328">
    <property type="component" value="Unassembled WGS sequence"/>
</dbReference>